<dbReference type="SUPFAM" id="SSF75304">
    <property type="entry name" value="Amidase signature (AS) enzymes"/>
    <property type="match status" value="1"/>
</dbReference>
<dbReference type="Pfam" id="PF01425">
    <property type="entry name" value="Amidase"/>
    <property type="match status" value="1"/>
</dbReference>
<evidence type="ECO:0000313" key="4">
    <source>
        <dbReference type="EMBL" id="MFB9689113.1"/>
    </source>
</evidence>
<dbReference type="EMBL" id="JBHMBK010000033">
    <property type="protein sequence ID" value="MFB9689113.1"/>
    <property type="molecule type" value="Genomic_DNA"/>
</dbReference>
<dbReference type="InterPro" id="IPR053844">
    <property type="entry name" value="AH_C"/>
</dbReference>
<evidence type="ECO:0000313" key="5">
    <source>
        <dbReference type="Proteomes" id="UP001589535"/>
    </source>
</evidence>
<dbReference type="InterPro" id="IPR036928">
    <property type="entry name" value="AS_sf"/>
</dbReference>
<name>A0ABV5UCJ0_9PSEU</name>
<dbReference type="Pfam" id="PF21986">
    <property type="entry name" value="AH_C"/>
    <property type="match status" value="1"/>
</dbReference>
<protein>
    <submittedName>
        <fullName evidence="4">Amidase family protein</fullName>
    </submittedName>
</protein>
<dbReference type="Gene3D" id="3.90.1300.10">
    <property type="entry name" value="Amidase signature (AS) domain"/>
    <property type="match status" value="2"/>
</dbReference>
<reference evidence="4 5" key="1">
    <citation type="submission" date="2024-09" db="EMBL/GenBank/DDBJ databases">
        <authorList>
            <person name="Sun Q."/>
            <person name="Mori K."/>
        </authorList>
    </citation>
    <scope>NUCLEOTIDE SEQUENCE [LARGE SCALE GENOMIC DNA]</scope>
    <source>
        <strain evidence="4 5">JCM 13852</strain>
    </source>
</reference>
<dbReference type="PANTHER" id="PTHR11895">
    <property type="entry name" value="TRANSAMIDASE"/>
    <property type="match status" value="1"/>
</dbReference>
<evidence type="ECO:0000259" key="2">
    <source>
        <dbReference type="Pfam" id="PF01425"/>
    </source>
</evidence>
<feature type="domain" description="Amidase" evidence="2">
    <location>
        <begin position="24"/>
        <end position="110"/>
    </location>
</feature>
<keyword evidence="5" id="KW-1185">Reference proteome</keyword>
<dbReference type="InterPro" id="IPR000120">
    <property type="entry name" value="Amidase"/>
</dbReference>
<dbReference type="Proteomes" id="UP001589535">
    <property type="component" value="Unassembled WGS sequence"/>
</dbReference>
<sequence>MNTLPPDPDPVPITPPTASQRVIAAFERLTEAGRPELWTTLRAVEDVLVDAKAVDERVKAGENLPLAGTVIAVQDLIDVAKQPSGHGVPETSAPVVARLTAAGAVVLGKTGAALISGAWDRTKAGGNGAAVAVALGVVDLALSTGGAVPAALNAIAAVKPTRGLLPAADNVSVYASGLVAARHALALMTGGDRSWPADVRLGAGEHPRIAYPSDLPLGEAATLALDTVVARLTAAGAVLTPISLPERGFDGFDALLLPTVPEHPGIAEALADPAGVGHRLAACTAFANLLDVAAVTVPVLPGDRRPFGVTFLTRAFEDQIALDLATVCTDEPMTPYPELGEDVVVFGAHLRGQPLNADLVALGARFTGPVRTTEGYRMVLLDTEPPQPGVVEGSSALDGERWRLSPAAFERFAATLKEPFVLDRVVLDDGTAPLAVRCVTADGPGLDRYESWRGYVRFASTAGLRDPG</sequence>
<comment type="similarity">
    <text evidence="1">Belongs to the amidase family.</text>
</comment>
<dbReference type="InterPro" id="IPR023631">
    <property type="entry name" value="Amidase_dom"/>
</dbReference>
<accession>A0ABV5UCJ0</accession>
<comment type="caution">
    <text evidence="4">The sequence shown here is derived from an EMBL/GenBank/DDBJ whole genome shotgun (WGS) entry which is preliminary data.</text>
</comment>
<feature type="domain" description="Allophanate hydrolase C-terminal" evidence="3">
    <location>
        <begin position="342"/>
        <end position="456"/>
    </location>
</feature>
<dbReference type="PANTHER" id="PTHR11895:SF7">
    <property type="entry name" value="GLUTAMYL-TRNA(GLN) AMIDOTRANSFERASE SUBUNIT A, MITOCHONDRIAL"/>
    <property type="match status" value="1"/>
</dbReference>
<evidence type="ECO:0000256" key="1">
    <source>
        <dbReference type="ARBA" id="ARBA00009199"/>
    </source>
</evidence>
<dbReference type="RefSeq" id="WP_378202318.1">
    <property type="nucleotide sequence ID" value="NZ_JBHMBK010000033.1"/>
</dbReference>
<proteinExistence type="inferred from homology"/>
<gene>
    <name evidence="4" type="ORF">ACFFTO_33480</name>
</gene>
<dbReference type="Gene3D" id="3.10.490.10">
    <property type="entry name" value="Gamma-glutamyl cyclotransferase-like"/>
    <property type="match status" value="1"/>
</dbReference>
<evidence type="ECO:0000259" key="3">
    <source>
        <dbReference type="Pfam" id="PF21986"/>
    </source>
</evidence>
<organism evidence="4 5">
    <name type="scientific">Amycolatopsis plumensis</name>
    <dbReference type="NCBI Taxonomy" id="236508"/>
    <lineage>
        <taxon>Bacteria</taxon>
        <taxon>Bacillati</taxon>
        <taxon>Actinomycetota</taxon>
        <taxon>Actinomycetes</taxon>
        <taxon>Pseudonocardiales</taxon>
        <taxon>Pseudonocardiaceae</taxon>
        <taxon>Amycolatopsis</taxon>
    </lineage>
</organism>